<protein>
    <submittedName>
        <fullName evidence="6">Uncharacterized protein</fullName>
    </submittedName>
</protein>
<dbReference type="GO" id="GO:0046872">
    <property type="term" value="F:metal ion binding"/>
    <property type="evidence" value="ECO:0007669"/>
    <property type="project" value="UniProtKB-KW"/>
</dbReference>
<evidence type="ECO:0000256" key="3">
    <source>
        <dbReference type="ARBA" id="ARBA00022964"/>
    </source>
</evidence>
<dbReference type="InterPro" id="IPR050783">
    <property type="entry name" value="Oxylipin_biosynth_metab"/>
</dbReference>
<dbReference type="Pfam" id="PF03098">
    <property type="entry name" value="An_peroxidase"/>
    <property type="match status" value="1"/>
</dbReference>
<dbReference type="InterPro" id="IPR019791">
    <property type="entry name" value="Haem_peroxidase_animal"/>
</dbReference>
<keyword evidence="1" id="KW-0479">Metal-binding</keyword>
<dbReference type="GO" id="GO:0016702">
    <property type="term" value="F:oxidoreductase activity, acting on single donors with incorporation of molecular oxygen, incorporation of two atoms of oxygen"/>
    <property type="evidence" value="ECO:0007669"/>
    <property type="project" value="TreeGrafter"/>
</dbReference>
<reference evidence="6 7" key="1">
    <citation type="submission" date="2015-01" db="EMBL/GenBank/DDBJ databases">
        <title>The Genome Sequence of Ochroconis gallopava CBS43764.</title>
        <authorList>
            <consortium name="The Broad Institute Genomics Platform"/>
            <person name="Cuomo C."/>
            <person name="de Hoog S."/>
            <person name="Gorbushina A."/>
            <person name="Stielow B."/>
            <person name="Teixiera M."/>
            <person name="Abouelleil A."/>
            <person name="Chapman S.B."/>
            <person name="Priest M."/>
            <person name="Young S.K."/>
            <person name="Wortman J."/>
            <person name="Nusbaum C."/>
            <person name="Birren B."/>
        </authorList>
    </citation>
    <scope>NUCLEOTIDE SEQUENCE [LARGE SCALE GENOMIC DNA]</scope>
    <source>
        <strain evidence="6 7">CBS 43764</strain>
    </source>
</reference>
<evidence type="ECO:0000256" key="5">
    <source>
        <dbReference type="ARBA" id="ARBA00023004"/>
    </source>
</evidence>
<dbReference type="VEuPathDB" id="FungiDB:PV09_05053"/>
<keyword evidence="2" id="KW-0611">Plant defense</keyword>
<dbReference type="GeneID" id="27313026"/>
<dbReference type="GO" id="GO:0006979">
    <property type="term" value="P:response to oxidative stress"/>
    <property type="evidence" value="ECO:0007669"/>
    <property type="project" value="InterPro"/>
</dbReference>
<organism evidence="6 7">
    <name type="scientific">Verruconis gallopava</name>
    <dbReference type="NCBI Taxonomy" id="253628"/>
    <lineage>
        <taxon>Eukaryota</taxon>
        <taxon>Fungi</taxon>
        <taxon>Dikarya</taxon>
        <taxon>Ascomycota</taxon>
        <taxon>Pezizomycotina</taxon>
        <taxon>Dothideomycetes</taxon>
        <taxon>Pleosporomycetidae</taxon>
        <taxon>Venturiales</taxon>
        <taxon>Sympoventuriaceae</taxon>
        <taxon>Verruconis</taxon>
    </lineage>
</organism>
<evidence type="ECO:0000313" key="6">
    <source>
        <dbReference type="EMBL" id="KIW03746.1"/>
    </source>
</evidence>
<dbReference type="PANTHER" id="PTHR11903">
    <property type="entry name" value="PROSTAGLANDIN G/H SYNTHASE"/>
    <property type="match status" value="1"/>
</dbReference>
<dbReference type="Proteomes" id="UP000053259">
    <property type="component" value="Unassembled WGS sequence"/>
</dbReference>
<keyword evidence="4" id="KW-0560">Oxidoreductase</keyword>
<dbReference type="GO" id="GO:0006631">
    <property type="term" value="P:fatty acid metabolic process"/>
    <property type="evidence" value="ECO:0007669"/>
    <property type="project" value="UniProtKB-ARBA"/>
</dbReference>
<evidence type="ECO:0000256" key="4">
    <source>
        <dbReference type="ARBA" id="ARBA00023002"/>
    </source>
</evidence>
<keyword evidence="7" id="KW-1185">Reference proteome</keyword>
<keyword evidence="3" id="KW-0223">Dioxygenase</keyword>
<evidence type="ECO:0000313" key="7">
    <source>
        <dbReference type="Proteomes" id="UP000053259"/>
    </source>
</evidence>
<dbReference type="GO" id="GO:0004601">
    <property type="term" value="F:peroxidase activity"/>
    <property type="evidence" value="ECO:0007669"/>
    <property type="project" value="InterPro"/>
</dbReference>
<evidence type="ECO:0000256" key="2">
    <source>
        <dbReference type="ARBA" id="ARBA00022821"/>
    </source>
</evidence>
<dbReference type="EMBL" id="KN847543">
    <property type="protein sequence ID" value="KIW03746.1"/>
    <property type="molecule type" value="Genomic_DNA"/>
</dbReference>
<proteinExistence type="predicted"/>
<evidence type="ECO:0000256" key="1">
    <source>
        <dbReference type="ARBA" id="ARBA00022723"/>
    </source>
</evidence>
<keyword evidence="5" id="KW-0408">Iron</keyword>
<dbReference type="STRING" id="253628.A0A0D1XMJ8"/>
<dbReference type="PROSITE" id="PS50292">
    <property type="entry name" value="PEROXIDASE_3"/>
    <property type="match status" value="1"/>
</dbReference>
<dbReference type="RefSeq" id="XP_016213615.1">
    <property type="nucleotide sequence ID" value="XM_016358514.1"/>
</dbReference>
<gene>
    <name evidence="6" type="ORF">PV09_05053</name>
</gene>
<dbReference type="AlphaFoldDB" id="A0A0D1XMJ8"/>
<dbReference type="GO" id="GO:0006952">
    <property type="term" value="P:defense response"/>
    <property type="evidence" value="ECO:0007669"/>
    <property type="project" value="UniProtKB-KW"/>
</dbReference>
<dbReference type="GO" id="GO:0020037">
    <property type="term" value="F:heme binding"/>
    <property type="evidence" value="ECO:0007669"/>
    <property type="project" value="InterPro"/>
</dbReference>
<dbReference type="InterPro" id="IPR010255">
    <property type="entry name" value="Haem_peroxidase_sf"/>
</dbReference>
<dbReference type="HOGENOM" id="CLU_1571815_0_0_1"/>
<dbReference type="PANTHER" id="PTHR11903:SF11">
    <property type="entry name" value="ALPHA-DIOXYGENASE 1"/>
    <property type="match status" value="1"/>
</dbReference>
<accession>A0A0D1XMJ8</accession>
<dbReference type="InParanoid" id="A0A0D1XMJ8"/>
<sequence length="170" mass="19729">MDPKQTIALPLDSQTPSYQPVIFDRFNVRFFKFINKYIPWHKLPPIIGALNLEALRIELRQKNLHDGYAAGIAQGTYKSEPLEDERYKNARNSDGKFNSLELPNMGCSGMRFGRTFARQFTPKPNQDELWNPNPRMLSEQFMKRKEFIPATTLNLLAAAWIQFQTRLVPP</sequence>
<dbReference type="Gene3D" id="1.10.640.10">
    <property type="entry name" value="Haem peroxidase domain superfamily, animal type"/>
    <property type="match status" value="1"/>
</dbReference>
<name>A0A0D1XMJ8_9PEZI</name>
<dbReference type="SUPFAM" id="SSF48113">
    <property type="entry name" value="Heme-dependent peroxidases"/>
    <property type="match status" value="1"/>
</dbReference>
<dbReference type="OrthoDB" id="823504at2759"/>
<dbReference type="InterPro" id="IPR037120">
    <property type="entry name" value="Haem_peroxidase_sf_animal"/>
</dbReference>